<evidence type="ECO:0000256" key="1">
    <source>
        <dbReference type="SAM" id="Phobius"/>
    </source>
</evidence>
<protein>
    <submittedName>
        <fullName evidence="2">Uncharacterized protein</fullName>
    </submittedName>
</protein>
<name>A0A327ZTI9_9STAP</name>
<dbReference type="AlphaFoldDB" id="A0A327ZTI9"/>
<sequence length="278" mass="33279">MSVEINYIMLCKLMKNFFDYGFFRDVIIPFGSLISVYIIYLMTNKFQKQSNRPMFTMIPIEIEKNIMKKDTDIFNHAIVDRKNENIQDYISENYKTSHFLESFIYFKNIGDSFAKNIEITISHINPEEYFKKVNANEFYNREYNDMNIILNNTPTGNALIVKSNRGNNRYNLLKDKFSSTFKFRVCAKEEIIKVKFKKNDRIIFNHFMLADSHIYRPYIKIIINYKDKFNTKYQEEMYIVLKNTAIRNKSDDDSIRFRGEIGEVNSSQVLDNKEYYIN</sequence>
<keyword evidence="1" id="KW-0812">Transmembrane</keyword>
<feature type="transmembrane region" description="Helical" evidence="1">
    <location>
        <begin position="22"/>
        <end position="42"/>
    </location>
</feature>
<comment type="caution">
    <text evidence="2">The sequence shown here is derived from an EMBL/GenBank/DDBJ whole genome shotgun (WGS) entry which is preliminary data.</text>
</comment>
<evidence type="ECO:0000313" key="3">
    <source>
        <dbReference type="Proteomes" id="UP000249808"/>
    </source>
</evidence>
<keyword evidence="1" id="KW-0472">Membrane</keyword>
<accession>A0A327ZTI9</accession>
<dbReference type="Proteomes" id="UP000249808">
    <property type="component" value="Unassembled WGS sequence"/>
</dbReference>
<proteinExistence type="predicted"/>
<gene>
    <name evidence="2" type="ORF">BHU61_09140</name>
</gene>
<dbReference type="EMBL" id="PZJH01000004">
    <property type="protein sequence ID" value="RAK44318.1"/>
    <property type="molecule type" value="Genomic_DNA"/>
</dbReference>
<reference evidence="2 3" key="1">
    <citation type="journal article" date="2018" name="Front. Microbiol.">
        <title>Description and Comparative Genomics of Macrococcus caseolyticus subsp. hominis subsp. nov., Macrococcus goetzii sp. nov., Macrococcus epidermidis sp. nov., and Macrococcus bohemicus sp. nov., Novel Macrococci From Human Clinical Material With Virulence Potential and Suspected Uptake of Foreign DNA by Natural Transformation.</title>
        <authorList>
            <person name="Maslanova I."/>
            <person name="Wertheimer Z."/>
            <person name="Sedlacek I."/>
            <person name="Svec P."/>
            <person name="Indrakova A."/>
            <person name="Kovarovic V."/>
            <person name="Schumann P."/>
            <person name="Sproer C."/>
            <person name="Kralova S."/>
            <person name="Sedo O."/>
            <person name="Kristofova L."/>
            <person name="Vrbovska V."/>
            <person name="Fuzik T."/>
            <person name="Petras P."/>
            <person name="Zdrahal Z."/>
            <person name="Ruzickova V."/>
            <person name="Doskar J."/>
            <person name="Pantucek R."/>
        </authorList>
    </citation>
    <scope>NUCLEOTIDE SEQUENCE [LARGE SCALE GENOMIC DNA]</scope>
    <source>
        <strain evidence="2 3">01/688</strain>
    </source>
</reference>
<dbReference type="RefSeq" id="WP_111716332.1">
    <property type="nucleotide sequence ID" value="NZ_JBHSSR010000002.1"/>
</dbReference>
<evidence type="ECO:0000313" key="2">
    <source>
        <dbReference type="EMBL" id="RAK44318.1"/>
    </source>
</evidence>
<organism evidence="2 3">
    <name type="scientific">Macrococcus epidermidis</name>
    <dbReference type="NCBI Taxonomy" id="1902580"/>
    <lineage>
        <taxon>Bacteria</taxon>
        <taxon>Bacillati</taxon>
        <taxon>Bacillota</taxon>
        <taxon>Bacilli</taxon>
        <taxon>Bacillales</taxon>
        <taxon>Staphylococcaceae</taxon>
        <taxon>Macrococcus</taxon>
    </lineage>
</organism>
<keyword evidence="3" id="KW-1185">Reference proteome</keyword>
<keyword evidence="1" id="KW-1133">Transmembrane helix</keyword>